<feature type="domain" description="4Fe-4S ferredoxin-type" evidence="10">
    <location>
        <begin position="192"/>
        <end position="221"/>
    </location>
</feature>
<dbReference type="Pfam" id="PF13484">
    <property type="entry name" value="Fer4_16"/>
    <property type="match status" value="1"/>
</dbReference>
<dbReference type="AlphaFoldDB" id="A0AAJ0XEK6"/>
<dbReference type="GO" id="GO:0005737">
    <property type="term" value="C:cytoplasm"/>
    <property type="evidence" value="ECO:0007669"/>
    <property type="project" value="UniProtKB-SubCell"/>
</dbReference>
<evidence type="ECO:0000256" key="5">
    <source>
        <dbReference type="ARBA" id="ARBA00022785"/>
    </source>
</evidence>
<feature type="binding site" evidence="9">
    <location>
        <position position="204"/>
    </location>
    <ligand>
        <name>[4Fe-4S] cluster</name>
        <dbReference type="ChEBI" id="CHEBI:49883"/>
        <label>1</label>
    </ligand>
</feature>
<keyword evidence="7 9" id="KW-0408">Iron</keyword>
<feature type="active site" description="Proton donor" evidence="9">
    <location>
        <position position="147"/>
    </location>
</feature>
<keyword evidence="8 9" id="KW-0411">Iron-sulfur</keyword>
<dbReference type="NCBIfam" id="TIGR00276">
    <property type="entry name" value="tRNA epoxyqueuosine(34) reductase QueG"/>
    <property type="match status" value="1"/>
</dbReference>
<keyword evidence="4 9" id="KW-0479">Metal-binding</keyword>
<dbReference type="GO" id="GO:0046872">
    <property type="term" value="F:metal ion binding"/>
    <property type="evidence" value="ECO:0007669"/>
    <property type="project" value="UniProtKB-KW"/>
</dbReference>
<evidence type="ECO:0000313" key="12">
    <source>
        <dbReference type="Proteomes" id="UP001296967"/>
    </source>
</evidence>
<evidence type="ECO:0000256" key="8">
    <source>
        <dbReference type="ARBA" id="ARBA00023014"/>
    </source>
</evidence>
<feature type="binding site" evidence="9">
    <location>
        <position position="201"/>
    </location>
    <ligand>
        <name>[4Fe-4S] cluster</name>
        <dbReference type="ChEBI" id="CHEBI:49883"/>
        <label>1</label>
    </ligand>
</feature>
<dbReference type="InterPro" id="IPR017896">
    <property type="entry name" value="4Fe4S_Fe-S-bd"/>
</dbReference>
<dbReference type="PANTHER" id="PTHR30002:SF4">
    <property type="entry name" value="EPOXYQUEUOSINE REDUCTASE"/>
    <property type="match status" value="1"/>
</dbReference>
<dbReference type="InterPro" id="IPR013542">
    <property type="entry name" value="QueG_DUF1730"/>
</dbReference>
<evidence type="ECO:0000256" key="3">
    <source>
        <dbReference type="ARBA" id="ARBA00022694"/>
    </source>
</evidence>
<comment type="function">
    <text evidence="9">Catalyzes the conversion of epoxyqueuosine (oQ) to queuosine (Q), which is a hypermodified base found in the wobble positions of tRNA(Asp), tRNA(Asn), tRNA(His) and tRNA(Tyr).</text>
</comment>
<comment type="pathway">
    <text evidence="9">tRNA modification; tRNA-queuosine biosynthesis.</text>
</comment>
<dbReference type="EMBL" id="NHSF01000030">
    <property type="protein sequence ID" value="MBK5929924.1"/>
    <property type="molecule type" value="Genomic_DNA"/>
</dbReference>
<comment type="subcellular location">
    <subcellularLocation>
        <location evidence="9">Cytoplasm</location>
    </subcellularLocation>
</comment>
<comment type="similarity">
    <text evidence="9">Belongs to the QueG family.</text>
</comment>
<feature type="binding site" evidence="9">
    <location>
        <position position="227"/>
    </location>
    <ligand>
        <name>[4Fe-4S] cluster</name>
        <dbReference type="ChEBI" id="CHEBI:49883"/>
        <label>2</label>
    </ligand>
</feature>
<dbReference type="GO" id="GO:0052693">
    <property type="term" value="F:epoxyqueuosine reductase activity"/>
    <property type="evidence" value="ECO:0007669"/>
    <property type="project" value="UniProtKB-UniRule"/>
</dbReference>
<evidence type="ECO:0000313" key="11">
    <source>
        <dbReference type="EMBL" id="MBK5929924.1"/>
    </source>
</evidence>
<feature type="binding site" evidence="9">
    <location>
        <position position="147"/>
    </location>
    <ligand>
        <name>cob(II)alamin</name>
        <dbReference type="ChEBI" id="CHEBI:16304"/>
    </ligand>
</feature>
<comment type="caution">
    <text evidence="11">The sequence shown here is derived from an EMBL/GenBank/DDBJ whole genome shotgun (WGS) entry which is preliminary data.</text>
</comment>
<dbReference type="InterPro" id="IPR004453">
    <property type="entry name" value="QueG"/>
</dbReference>
<comment type="cofactor">
    <cofactor evidence="9">
        <name>[4Fe-4S] cluster</name>
        <dbReference type="ChEBI" id="CHEBI:49883"/>
    </cofactor>
    <text evidence="9">Binds 2 [4Fe-4S] clusters per monomer.</text>
</comment>
<dbReference type="RefSeq" id="WP_201244338.1">
    <property type="nucleotide sequence ID" value="NZ_NHSF01000030.1"/>
</dbReference>
<keyword evidence="9" id="KW-0846">Cobalamin</keyword>
<dbReference type="PROSITE" id="PS00198">
    <property type="entry name" value="4FE4S_FER_1"/>
    <property type="match status" value="1"/>
</dbReference>
<reference evidence="11" key="1">
    <citation type="submission" date="2017-05" db="EMBL/GenBank/DDBJ databases">
        <authorList>
            <person name="Imhoff J.F."/>
            <person name="Rahn T."/>
            <person name="Kuenzel S."/>
            <person name="Neulinger S.C."/>
        </authorList>
    </citation>
    <scope>NUCLEOTIDE SEQUENCE</scope>
    <source>
        <strain evidence="11">DSM 4395</strain>
    </source>
</reference>
<keyword evidence="5 9" id="KW-0671">Queuosine biosynthesis</keyword>
<keyword evidence="12" id="KW-1185">Reference proteome</keyword>
<feature type="binding site" evidence="9">
    <location>
        <position position="69"/>
    </location>
    <ligand>
        <name>cob(II)alamin</name>
        <dbReference type="ChEBI" id="CHEBI:16304"/>
    </ligand>
</feature>
<evidence type="ECO:0000256" key="2">
    <source>
        <dbReference type="ARBA" id="ARBA00022490"/>
    </source>
</evidence>
<dbReference type="FunFam" id="3.30.70.20:FF:000017">
    <property type="entry name" value="Epoxyqueuosine reductase"/>
    <property type="match status" value="1"/>
</dbReference>
<dbReference type="EC" id="1.17.99.6" evidence="9"/>
<comment type="catalytic activity">
    <reaction evidence="9">
        <text>epoxyqueuosine(34) in tRNA + AH2 = queuosine(34) in tRNA + A + H2O</text>
        <dbReference type="Rhea" id="RHEA:32159"/>
        <dbReference type="Rhea" id="RHEA-COMP:18571"/>
        <dbReference type="Rhea" id="RHEA-COMP:18582"/>
        <dbReference type="ChEBI" id="CHEBI:13193"/>
        <dbReference type="ChEBI" id="CHEBI:15377"/>
        <dbReference type="ChEBI" id="CHEBI:17499"/>
        <dbReference type="ChEBI" id="CHEBI:194431"/>
        <dbReference type="ChEBI" id="CHEBI:194443"/>
        <dbReference type="EC" id="1.17.99.6"/>
    </reaction>
</comment>
<keyword evidence="1 9" id="KW-0004">4Fe-4S</keyword>
<dbReference type="Proteomes" id="UP001296967">
    <property type="component" value="Unassembled WGS sequence"/>
</dbReference>
<proteinExistence type="inferred from homology"/>
<feature type="binding site" evidence="9">
    <location>
        <position position="257"/>
    </location>
    <ligand>
        <name>[4Fe-4S] cluster</name>
        <dbReference type="ChEBI" id="CHEBI:49883"/>
        <label>2</label>
    </ligand>
</feature>
<comment type="cofactor">
    <cofactor evidence="9">
        <name>cob(II)alamin</name>
        <dbReference type="ChEBI" id="CHEBI:16304"/>
    </cofactor>
</comment>
<reference evidence="11" key="2">
    <citation type="journal article" date="2020" name="Microorganisms">
        <title>Osmotic Adaptation and Compatible Solute Biosynthesis of Phototrophic Bacteria as Revealed from Genome Analyses.</title>
        <authorList>
            <person name="Imhoff J.F."/>
            <person name="Rahn T."/>
            <person name="Kunzel S."/>
            <person name="Keller A."/>
            <person name="Neulinger S.C."/>
        </authorList>
    </citation>
    <scope>NUCLEOTIDE SEQUENCE</scope>
    <source>
        <strain evidence="11">DSM 4395</strain>
    </source>
</reference>
<dbReference type="InterPro" id="IPR017900">
    <property type="entry name" value="4Fe4S_Fe_S_CS"/>
</dbReference>
<dbReference type="GO" id="GO:0051539">
    <property type="term" value="F:4 iron, 4 sulfur cluster binding"/>
    <property type="evidence" value="ECO:0007669"/>
    <property type="project" value="UniProtKB-KW"/>
</dbReference>
<feature type="binding site" evidence="9">
    <location>
        <position position="207"/>
    </location>
    <ligand>
        <name>[4Fe-4S] cluster</name>
        <dbReference type="ChEBI" id="CHEBI:49883"/>
        <label>1</label>
    </ligand>
</feature>
<feature type="binding site" evidence="9">
    <location>
        <position position="261"/>
    </location>
    <ligand>
        <name>[4Fe-4S] cluster</name>
        <dbReference type="ChEBI" id="CHEBI:49883"/>
        <label>1</label>
    </ligand>
</feature>
<comment type="caution">
    <text evidence="9">Lacks conserved residue(s) required for the propagation of feature annotation.</text>
</comment>
<feature type="binding site" evidence="9">
    <location>
        <position position="254"/>
    </location>
    <ligand>
        <name>[4Fe-4S] cluster</name>
        <dbReference type="ChEBI" id="CHEBI:49883"/>
        <label>2</label>
    </ligand>
</feature>
<sequence length="370" mass="41747">MSADTRQPLSPTELEALTRDLKDWGQALGFQQVGIADCDLSQAEGRLQQWLASAMHGDMGYLARHGLKRTRPAHLVPGTLSVISARMDYLPEHQQAMDQALADPARAFVSRYALGRDYHKVLRARLKRLAQRLEDRIGAYGWRVFVDSAPVMEKPLAEKAGLGWIGKHTNLINREAGSWFFLGEIYCDLPLPPDSPAREHCGRCQACIEICPTNAIIAPFQLDARRCISYLTIEHFGSIPEPLRPQMGNHIYGCDDCQLCCPWNRFARKTGETDFLARDGLDTATLIELFRWDEPAFLARTEGSAIRRLGHERWLRNIAVALGNAHRSEAVRETLRQRLGHPSALVREHVVWALARTRSQTRTNNKLAEP</sequence>
<evidence type="ECO:0000256" key="6">
    <source>
        <dbReference type="ARBA" id="ARBA00023002"/>
    </source>
</evidence>
<dbReference type="Gene3D" id="3.30.70.20">
    <property type="match status" value="1"/>
</dbReference>
<evidence type="ECO:0000256" key="4">
    <source>
        <dbReference type="ARBA" id="ARBA00022723"/>
    </source>
</evidence>
<dbReference type="PROSITE" id="PS51379">
    <property type="entry name" value="4FE4S_FER_2"/>
    <property type="match status" value="1"/>
</dbReference>
<feature type="binding site" evidence="9">
    <location>
        <position position="182"/>
    </location>
    <ligand>
        <name>cob(II)alamin</name>
        <dbReference type="ChEBI" id="CHEBI:16304"/>
    </ligand>
</feature>
<dbReference type="Pfam" id="PF08331">
    <property type="entry name" value="QueG_DUF1730"/>
    <property type="match status" value="1"/>
</dbReference>
<name>A0AAJ0XEK6_HALSE</name>
<evidence type="ECO:0000256" key="1">
    <source>
        <dbReference type="ARBA" id="ARBA00022485"/>
    </source>
</evidence>
<feature type="binding site" evidence="9">
    <location>
        <position position="229"/>
    </location>
    <ligand>
        <name>cob(II)alamin</name>
        <dbReference type="ChEBI" id="CHEBI:16304"/>
    </ligand>
</feature>
<evidence type="ECO:0000259" key="10">
    <source>
        <dbReference type="PROSITE" id="PS51379"/>
    </source>
</evidence>
<dbReference type="HAMAP" id="MF_00916">
    <property type="entry name" value="QueG"/>
    <property type="match status" value="1"/>
</dbReference>
<gene>
    <name evidence="9" type="primary">queG</name>
    <name evidence="11" type="ORF">CCR82_05125</name>
</gene>
<dbReference type="PANTHER" id="PTHR30002">
    <property type="entry name" value="EPOXYQUEUOSINE REDUCTASE"/>
    <property type="match status" value="1"/>
</dbReference>
<feature type="binding site" evidence="9">
    <location>
        <position position="211"/>
    </location>
    <ligand>
        <name>[4Fe-4S] cluster</name>
        <dbReference type="ChEBI" id="CHEBI:49883"/>
        <label>2</label>
    </ligand>
</feature>
<evidence type="ECO:0000256" key="9">
    <source>
        <dbReference type="HAMAP-Rule" id="MF_00916"/>
    </source>
</evidence>
<dbReference type="GO" id="GO:0031419">
    <property type="term" value="F:cobalamin binding"/>
    <property type="evidence" value="ECO:0007669"/>
    <property type="project" value="UniProtKB-KW"/>
</dbReference>
<dbReference type="SUPFAM" id="SSF46548">
    <property type="entry name" value="alpha-helical ferredoxin"/>
    <property type="match status" value="1"/>
</dbReference>
<keyword evidence="2 9" id="KW-0963">Cytoplasm</keyword>
<keyword evidence="6 9" id="KW-0560">Oxidoreductase</keyword>
<evidence type="ECO:0000256" key="7">
    <source>
        <dbReference type="ARBA" id="ARBA00023004"/>
    </source>
</evidence>
<dbReference type="GO" id="GO:0008616">
    <property type="term" value="P:tRNA queuosine(34) biosynthetic process"/>
    <property type="evidence" value="ECO:0007669"/>
    <property type="project" value="UniProtKB-UniRule"/>
</dbReference>
<protein>
    <recommendedName>
        <fullName evidence="9">Epoxyqueuosine reductase</fullName>
        <ecNumber evidence="9">1.17.99.6</ecNumber>
    </recommendedName>
    <alternativeName>
        <fullName evidence="9">Queuosine biosynthesis protein QueG</fullName>
    </alternativeName>
</protein>
<keyword evidence="3 9" id="KW-0819">tRNA processing</keyword>
<accession>A0AAJ0XEK6</accession>
<feature type="binding site" evidence="9">
    <location>
        <position position="171"/>
    </location>
    <ligand>
        <name>cob(II)alamin</name>
        <dbReference type="ChEBI" id="CHEBI:16304"/>
    </ligand>
</feature>
<organism evidence="11 12">
    <name type="scientific">Halochromatium salexigens</name>
    <name type="common">Chromatium salexigens</name>
    <dbReference type="NCBI Taxonomy" id="49447"/>
    <lineage>
        <taxon>Bacteria</taxon>
        <taxon>Pseudomonadati</taxon>
        <taxon>Pseudomonadota</taxon>
        <taxon>Gammaproteobacteria</taxon>
        <taxon>Chromatiales</taxon>
        <taxon>Chromatiaceae</taxon>
        <taxon>Halochromatium</taxon>
    </lineage>
</organism>
<feature type="binding site" evidence="9">
    <location>
        <begin position="254"/>
        <end position="255"/>
    </location>
    <ligand>
        <name>cob(II)alamin</name>
        <dbReference type="ChEBI" id="CHEBI:16304"/>
    </ligand>
</feature>
<keyword evidence="9" id="KW-0170">Cobalt</keyword>
<comment type="subunit">
    <text evidence="9">Monomer.</text>
</comment>